<dbReference type="PRINTS" id="PR01127">
    <property type="entry name" value="DIUHORMONER"/>
</dbReference>
<keyword evidence="7 14" id="KW-0472">Membrane</keyword>
<evidence type="ECO:0000256" key="9">
    <source>
        <dbReference type="ARBA" id="ARBA00023180"/>
    </source>
</evidence>
<dbReference type="Gene3D" id="1.20.1070.10">
    <property type="entry name" value="Rhodopsin 7-helix transmembrane proteins"/>
    <property type="match status" value="1"/>
</dbReference>
<feature type="transmembrane region" description="Helical" evidence="14">
    <location>
        <begin position="231"/>
        <end position="250"/>
    </location>
</feature>
<evidence type="ECO:0000256" key="11">
    <source>
        <dbReference type="ARBA" id="ARBA00054836"/>
    </source>
</evidence>
<dbReference type="InterPro" id="IPR017981">
    <property type="entry name" value="GPCR_2-like_7TM"/>
</dbReference>
<keyword evidence="3" id="KW-1003">Cell membrane</keyword>
<keyword evidence="6" id="KW-0297">G-protein coupled receptor</keyword>
<protein>
    <recommendedName>
        <fullName evidence="12">Diuretic hormone receptor</fullName>
    </recommendedName>
</protein>
<dbReference type="InterPro" id="IPR036445">
    <property type="entry name" value="GPCR_2_extracell_dom_sf"/>
</dbReference>
<dbReference type="SUPFAM" id="SSF81321">
    <property type="entry name" value="Family A G protein-coupled receptor-like"/>
    <property type="match status" value="1"/>
</dbReference>
<comment type="similarity">
    <text evidence="2">Belongs to the G-protein coupled receptor 2 family.</text>
</comment>
<evidence type="ECO:0000256" key="7">
    <source>
        <dbReference type="ARBA" id="ARBA00023136"/>
    </source>
</evidence>
<keyword evidence="18" id="KW-1185">Reference proteome</keyword>
<feature type="transmembrane region" description="Helical" evidence="14">
    <location>
        <begin position="346"/>
        <end position="366"/>
    </location>
</feature>
<reference evidence="17 18" key="1">
    <citation type="submission" date="2024-05" db="EMBL/GenBank/DDBJ databases">
        <title>Genetic variation in Jamaican populations of the coffee berry borer (Hypothenemus hampei).</title>
        <authorList>
            <person name="Errbii M."/>
            <person name="Myrie A."/>
        </authorList>
    </citation>
    <scope>NUCLEOTIDE SEQUENCE [LARGE SCALE GENOMIC DNA]</scope>
    <source>
        <strain evidence="17">JA-Hopewell-2020-01-JO</strain>
        <tissue evidence="17">Whole body</tissue>
    </source>
</reference>
<evidence type="ECO:0000256" key="6">
    <source>
        <dbReference type="ARBA" id="ARBA00023040"/>
    </source>
</evidence>
<dbReference type="SUPFAM" id="SSF111418">
    <property type="entry name" value="Hormone receptor domain"/>
    <property type="match status" value="1"/>
</dbReference>
<feature type="domain" description="G-protein coupled receptors family 2 profile 1" evidence="15">
    <location>
        <begin position="32"/>
        <end position="113"/>
    </location>
</feature>
<feature type="transmembrane region" description="Helical" evidence="14">
    <location>
        <begin position="159"/>
        <end position="177"/>
    </location>
</feature>
<evidence type="ECO:0000256" key="14">
    <source>
        <dbReference type="SAM" id="Phobius"/>
    </source>
</evidence>
<feature type="domain" description="G-protein coupled receptors family 2 profile 2" evidence="16">
    <location>
        <begin position="122"/>
        <end position="367"/>
    </location>
</feature>
<dbReference type="Pfam" id="PF02793">
    <property type="entry name" value="HRM"/>
    <property type="match status" value="1"/>
</dbReference>
<dbReference type="Proteomes" id="UP001566132">
    <property type="component" value="Unassembled WGS sequence"/>
</dbReference>
<comment type="caution">
    <text evidence="17">The sequence shown here is derived from an EMBL/GenBank/DDBJ whole genome shotgun (WGS) entry which is preliminary data.</text>
</comment>
<feature type="transmembrane region" description="Helical" evidence="14">
    <location>
        <begin position="321"/>
        <end position="340"/>
    </location>
</feature>
<evidence type="ECO:0000256" key="5">
    <source>
        <dbReference type="ARBA" id="ARBA00022989"/>
    </source>
</evidence>
<organism evidence="17 18">
    <name type="scientific">Hypothenemus hampei</name>
    <name type="common">Coffee berry borer</name>
    <dbReference type="NCBI Taxonomy" id="57062"/>
    <lineage>
        <taxon>Eukaryota</taxon>
        <taxon>Metazoa</taxon>
        <taxon>Ecdysozoa</taxon>
        <taxon>Arthropoda</taxon>
        <taxon>Hexapoda</taxon>
        <taxon>Insecta</taxon>
        <taxon>Pterygota</taxon>
        <taxon>Neoptera</taxon>
        <taxon>Endopterygota</taxon>
        <taxon>Coleoptera</taxon>
        <taxon>Polyphaga</taxon>
        <taxon>Cucujiformia</taxon>
        <taxon>Curculionidae</taxon>
        <taxon>Scolytinae</taxon>
        <taxon>Hypothenemus</taxon>
    </lineage>
</organism>
<evidence type="ECO:0000256" key="1">
    <source>
        <dbReference type="ARBA" id="ARBA00004651"/>
    </source>
</evidence>
<dbReference type="AlphaFoldDB" id="A0ABD1F2P4"/>
<feature type="transmembrane region" description="Helical" evidence="14">
    <location>
        <begin position="275"/>
        <end position="300"/>
    </location>
</feature>
<dbReference type="EMBL" id="JBDJPC010000004">
    <property type="protein sequence ID" value="KAL1506204.1"/>
    <property type="molecule type" value="Genomic_DNA"/>
</dbReference>
<proteinExistence type="inferred from homology"/>
<dbReference type="PANTHER" id="PTHR45620:SF15">
    <property type="entry name" value="DIURETIC HORMONE 44 RECEPTOR 1-RELATED"/>
    <property type="match status" value="1"/>
</dbReference>
<name>A0ABD1F2P4_HYPHA</name>
<dbReference type="GO" id="GO:0004930">
    <property type="term" value="F:G protein-coupled receptor activity"/>
    <property type="evidence" value="ECO:0007669"/>
    <property type="project" value="UniProtKB-KW"/>
</dbReference>
<accession>A0ABD1F2P4</accession>
<sequence>MEHAGSNYIGFGNNSTNLKDVIDYASNVTLEYCENQYRNKTETLQETHPNGFCNVTTDYILCWPPTIFNTTAEVQCFHEFFGILYDSTKNATRECLWNGTWNKSGYDNCTELEIYPSSVETQSKIYLFGYIVSSVTLAIAIFIFTYFKELRCLRNKIHMNLLWSYLLTYCMWIIILIELDFREHMAITCVFVVTLLHYFHITTFFWMFVEGLYLYILVVQTLSRTSFKLRVYALIGWGTPMFFIIIWVIFKSVLMDSTHDQTDACTWFNTSTMDYIFQVPTIIVLVVNIIFMISIMVVLVTKLRSANTLEIQQYRKAVKALAVLIPLLGVTYAITIYAPWLSIWDMLRSALLSVQGFMVALFYCFLNTEVQNTLKHHFENWKTEKSIGPSRLRSSSRSKDWSPRSRTESLRITEWTLIGPDDLEDSEKRSSHLPLNHPKSSKDNLRKESTMSTQPLLNQSPRRFSSESLNSNNSFGQNSSFLGVHKETLCPRKKSLINQPLVEQNEESPTEVDQSLSFSMHKQPYVKYESPKEVVVLVNHKGHSVVVPNCGNISPLKA</sequence>
<keyword evidence="5 14" id="KW-1133">Transmembrane helix</keyword>
<evidence type="ECO:0000256" key="2">
    <source>
        <dbReference type="ARBA" id="ARBA00005314"/>
    </source>
</evidence>
<evidence type="ECO:0000256" key="4">
    <source>
        <dbReference type="ARBA" id="ARBA00022692"/>
    </source>
</evidence>
<feature type="region of interest" description="Disordered" evidence="13">
    <location>
        <begin position="423"/>
        <end position="470"/>
    </location>
</feature>
<dbReference type="Pfam" id="PF00002">
    <property type="entry name" value="7tm_2"/>
    <property type="match status" value="1"/>
</dbReference>
<dbReference type="PROSITE" id="PS50261">
    <property type="entry name" value="G_PROTEIN_RECEP_F2_4"/>
    <property type="match status" value="1"/>
</dbReference>
<dbReference type="PROSITE" id="PS00650">
    <property type="entry name" value="G_PROTEIN_RECEP_F2_2"/>
    <property type="match status" value="1"/>
</dbReference>
<dbReference type="SMART" id="SM00008">
    <property type="entry name" value="HormR"/>
    <property type="match status" value="1"/>
</dbReference>
<keyword evidence="4 14" id="KW-0812">Transmembrane</keyword>
<feature type="transmembrane region" description="Helical" evidence="14">
    <location>
        <begin position="125"/>
        <end position="147"/>
    </location>
</feature>
<evidence type="ECO:0000259" key="16">
    <source>
        <dbReference type="PROSITE" id="PS50261"/>
    </source>
</evidence>
<dbReference type="InterPro" id="IPR002001">
    <property type="entry name" value="GPCR_2_diuretic_rcpt"/>
</dbReference>
<keyword evidence="8" id="KW-0675">Receptor</keyword>
<evidence type="ECO:0000256" key="3">
    <source>
        <dbReference type="ARBA" id="ARBA00022475"/>
    </source>
</evidence>
<dbReference type="PANTHER" id="PTHR45620">
    <property type="entry name" value="PDF RECEPTOR-LIKE PROTEIN-RELATED"/>
    <property type="match status" value="1"/>
</dbReference>
<evidence type="ECO:0000313" key="17">
    <source>
        <dbReference type="EMBL" id="KAL1506204.1"/>
    </source>
</evidence>
<evidence type="ECO:0000256" key="10">
    <source>
        <dbReference type="ARBA" id="ARBA00023224"/>
    </source>
</evidence>
<feature type="transmembrane region" description="Helical" evidence="14">
    <location>
        <begin position="197"/>
        <end position="219"/>
    </location>
</feature>
<feature type="compositionally biased region" description="Polar residues" evidence="13">
    <location>
        <begin position="450"/>
        <end position="463"/>
    </location>
</feature>
<keyword evidence="10" id="KW-0807">Transducer</keyword>
<dbReference type="PRINTS" id="PR00249">
    <property type="entry name" value="GPCRSECRETIN"/>
</dbReference>
<dbReference type="InterPro" id="IPR001879">
    <property type="entry name" value="GPCR_2_extracellular_dom"/>
</dbReference>
<evidence type="ECO:0000259" key="15">
    <source>
        <dbReference type="PROSITE" id="PS50227"/>
    </source>
</evidence>
<comment type="function">
    <text evidence="11">Receptor for the insect diurectic hormone. The activity of this receptor is mediated by G proteins which activate adenylyl cyclase.</text>
</comment>
<dbReference type="GO" id="GO:0005886">
    <property type="term" value="C:plasma membrane"/>
    <property type="evidence" value="ECO:0007669"/>
    <property type="project" value="UniProtKB-SubCell"/>
</dbReference>
<comment type="subcellular location">
    <subcellularLocation>
        <location evidence="1">Cell membrane</location>
        <topology evidence="1">Multi-pass membrane protein</topology>
    </subcellularLocation>
</comment>
<feature type="compositionally biased region" description="Basic and acidic residues" evidence="13">
    <location>
        <begin position="440"/>
        <end position="449"/>
    </location>
</feature>
<dbReference type="Gene3D" id="4.10.1240.10">
    <property type="entry name" value="GPCR, family 2, extracellular hormone receptor domain"/>
    <property type="match status" value="1"/>
</dbReference>
<dbReference type="PROSITE" id="PS50227">
    <property type="entry name" value="G_PROTEIN_RECEP_F2_3"/>
    <property type="match status" value="1"/>
</dbReference>
<evidence type="ECO:0000256" key="12">
    <source>
        <dbReference type="ARBA" id="ARBA00071387"/>
    </source>
</evidence>
<gene>
    <name evidence="17" type="ORF">ABEB36_005606</name>
</gene>
<evidence type="ECO:0000256" key="13">
    <source>
        <dbReference type="SAM" id="MobiDB-lite"/>
    </source>
</evidence>
<dbReference type="FunFam" id="1.20.1070.10:FF:000155">
    <property type="entry name" value="diuretic hormone receptor isoform X1"/>
    <property type="match status" value="1"/>
</dbReference>
<evidence type="ECO:0000313" key="18">
    <source>
        <dbReference type="Proteomes" id="UP001566132"/>
    </source>
</evidence>
<dbReference type="InterPro" id="IPR017983">
    <property type="entry name" value="GPCR_2_secretin-like_CS"/>
</dbReference>
<keyword evidence="9" id="KW-0325">Glycoprotein</keyword>
<dbReference type="InterPro" id="IPR050332">
    <property type="entry name" value="GPCR_2"/>
</dbReference>
<evidence type="ECO:0000256" key="8">
    <source>
        <dbReference type="ARBA" id="ARBA00023170"/>
    </source>
</evidence>
<dbReference type="InterPro" id="IPR000832">
    <property type="entry name" value="GPCR_2_secretin-like"/>
</dbReference>